<feature type="transmembrane region" description="Helical" evidence="1">
    <location>
        <begin position="113"/>
        <end position="140"/>
    </location>
</feature>
<keyword evidence="1" id="KW-1133">Transmembrane helix</keyword>
<feature type="transmembrane region" description="Helical" evidence="1">
    <location>
        <begin position="89"/>
        <end position="107"/>
    </location>
</feature>
<sequence>MRNLFTKGFRKGRKDYGIIGGALKSIGVFFLGGAILIGLILLVLFFVKGGVWLGEKVLPWLFIIMWPVLAIDIVVFLPMGIFKRTKGAAALGLSISSYVFGLTLWFWGLILTYIIWGMAGVLVGLFIAGIGVVPLSILATALEGEWSTLGQLAFLLFLTFGSRALGSYFATQADEWAGEKANKQYRNVLEEYDLVGKDE</sequence>
<dbReference type="EMBL" id="BARV01032842">
    <property type="protein sequence ID" value="GAI38612.1"/>
    <property type="molecule type" value="Genomic_DNA"/>
</dbReference>
<protein>
    <submittedName>
        <fullName evidence="2">Uncharacterized protein</fullName>
    </submittedName>
</protein>
<gene>
    <name evidence="2" type="ORF">S06H3_51723</name>
</gene>
<feature type="transmembrane region" description="Helical" evidence="1">
    <location>
        <begin position="152"/>
        <end position="170"/>
    </location>
</feature>
<evidence type="ECO:0000313" key="2">
    <source>
        <dbReference type="EMBL" id="GAI38612.1"/>
    </source>
</evidence>
<dbReference type="AlphaFoldDB" id="X1N3M5"/>
<reference evidence="2" key="1">
    <citation type="journal article" date="2014" name="Front. Microbiol.">
        <title>High frequency of phylogenetically diverse reductive dehalogenase-homologous genes in deep subseafloor sedimentary metagenomes.</title>
        <authorList>
            <person name="Kawai M."/>
            <person name="Futagami T."/>
            <person name="Toyoda A."/>
            <person name="Takaki Y."/>
            <person name="Nishi S."/>
            <person name="Hori S."/>
            <person name="Arai W."/>
            <person name="Tsubouchi T."/>
            <person name="Morono Y."/>
            <person name="Uchiyama I."/>
            <person name="Ito T."/>
            <person name="Fujiyama A."/>
            <person name="Inagaki F."/>
            <person name="Takami H."/>
        </authorList>
    </citation>
    <scope>NUCLEOTIDE SEQUENCE</scope>
    <source>
        <strain evidence="2">Expedition CK06-06</strain>
    </source>
</reference>
<keyword evidence="1" id="KW-0812">Transmembrane</keyword>
<name>X1N3M5_9ZZZZ</name>
<evidence type="ECO:0000256" key="1">
    <source>
        <dbReference type="SAM" id="Phobius"/>
    </source>
</evidence>
<comment type="caution">
    <text evidence="2">The sequence shown here is derived from an EMBL/GenBank/DDBJ whole genome shotgun (WGS) entry which is preliminary data.</text>
</comment>
<feature type="transmembrane region" description="Helical" evidence="1">
    <location>
        <begin position="57"/>
        <end position="77"/>
    </location>
</feature>
<organism evidence="2">
    <name type="scientific">marine sediment metagenome</name>
    <dbReference type="NCBI Taxonomy" id="412755"/>
    <lineage>
        <taxon>unclassified sequences</taxon>
        <taxon>metagenomes</taxon>
        <taxon>ecological metagenomes</taxon>
    </lineage>
</organism>
<proteinExistence type="predicted"/>
<accession>X1N3M5</accession>
<keyword evidence="1" id="KW-0472">Membrane</keyword>
<feature type="transmembrane region" description="Helical" evidence="1">
    <location>
        <begin position="21"/>
        <end position="45"/>
    </location>
</feature>